<dbReference type="PANTHER" id="PTHR20857:SF15">
    <property type="entry name" value="THIAMINE-PHOSPHATE SYNTHASE"/>
    <property type="match status" value="1"/>
</dbReference>
<evidence type="ECO:0000259" key="3">
    <source>
        <dbReference type="Pfam" id="PF02581"/>
    </source>
</evidence>
<feature type="domain" description="Thiamine phosphate synthase/TenI" evidence="3">
    <location>
        <begin position="17"/>
        <end position="187"/>
    </location>
</feature>
<dbReference type="Pfam" id="PF02581">
    <property type="entry name" value="TMP-TENI"/>
    <property type="match status" value="1"/>
</dbReference>
<comment type="pathway">
    <text evidence="1">Cofactor biosynthesis; thiamine diphosphate biosynthesis.</text>
</comment>
<dbReference type="AlphaFoldDB" id="J9FDK0"/>
<evidence type="ECO:0000256" key="2">
    <source>
        <dbReference type="ARBA" id="ARBA00022977"/>
    </source>
</evidence>
<accession>J9FDK0</accession>
<evidence type="ECO:0000256" key="1">
    <source>
        <dbReference type="ARBA" id="ARBA00004948"/>
    </source>
</evidence>
<name>J9FDK0_9ZZZZ</name>
<dbReference type="GO" id="GO:0005737">
    <property type="term" value="C:cytoplasm"/>
    <property type="evidence" value="ECO:0007669"/>
    <property type="project" value="TreeGrafter"/>
</dbReference>
<dbReference type="SUPFAM" id="SSF51391">
    <property type="entry name" value="Thiamin phosphate synthase"/>
    <property type="match status" value="1"/>
</dbReference>
<dbReference type="PANTHER" id="PTHR20857">
    <property type="entry name" value="THIAMINE-PHOSPHATE PYROPHOSPHORYLASE"/>
    <property type="match status" value="1"/>
</dbReference>
<evidence type="ECO:0000313" key="4">
    <source>
        <dbReference type="EMBL" id="EJW92483.1"/>
    </source>
</evidence>
<sequence>MIAIFALQFVFEGMKLILITSPTYFVEEDKILTALFEEGLETLHLRKPNTAPMYAERLLTLIPEQYHKRIVVHGHFYLKEEYKLKGIHLNGRTPLPPENYKGHLSCSCHSLEEVKERKAEHDYVFMSPVFDSISKLNYNSAYTTDELHQAAQAGIIDKKVMALGGIDLDNLSEVKELGFGGAAILGALWNRFDACCDRDYRCVIDHFCKLRNLAD</sequence>
<organism evidence="4">
    <name type="scientific">gut metagenome</name>
    <dbReference type="NCBI Taxonomy" id="749906"/>
    <lineage>
        <taxon>unclassified sequences</taxon>
        <taxon>metagenomes</taxon>
        <taxon>organismal metagenomes</taxon>
    </lineage>
</organism>
<keyword evidence="2" id="KW-0784">Thiamine biosynthesis</keyword>
<reference evidence="4" key="1">
    <citation type="journal article" date="2012" name="PLoS ONE">
        <title>Gene sets for utilization of primary and secondary nutrition supplies in the distal gut of endangered iberian lynx.</title>
        <authorList>
            <person name="Alcaide M."/>
            <person name="Messina E."/>
            <person name="Richter M."/>
            <person name="Bargiela R."/>
            <person name="Peplies J."/>
            <person name="Huws S.A."/>
            <person name="Newbold C.J."/>
            <person name="Golyshin P.N."/>
            <person name="Simon M.A."/>
            <person name="Lopez G."/>
            <person name="Yakimov M.M."/>
            <person name="Ferrer M."/>
        </authorList>
    </citation>
    <scope>NUCLEOTIDE SEQUENCE</scope>
</reference>
<dbReference type="EMBL" id="AMCI01007516">
    <property type="protein sequence ID" value="EJW92483.1"/>
    <property type="molecule type" value="Genomic_DNA"/>
</dbReference>
<dbReference type="InterPro" id="IPR013785">
    <property type="entry name" value="Aldolase_TIM"/>
</dbReference>
<proteinExistence type="predicted"/>
<dbReference type="Gene3D" id="3.20.20.70">
    <property type="entry name" value="Aldolase class I"/>
    <property type="match status" value="1"/>
</dbReference>
<dbReference type="GO" id="GO:0009228">
    <property type="term" value="P:thiamine biosynthetic process"/>
    <property type="evidence" value="ECO:0007669"/>
    <property type="project" value="UniProtKB-KW"/>
</dbReference>
<dbReference type="InterPro" id="IPR036206">
    <property type="entry name" value="ThiamineP_synth_sf"/>
</dbReference>
<comment type="caution">
    <text evidence="4">The sequence shown here is derived from an EMBL/GenBank/DDBJ whole genome shotgun (WGS) entry which is preliminary data.</text>
</comment>
<gene>
    <name evidence="4" type="ORF">EVA_19407</name>
</gene>
<dbReference type="CDD" id="cd00564">
    <property type="entry name" value="TMP_TenI"/>
    <property type="match status" value="1"/>
</dbReference>
<protein>
    <submittedName>
        <fullName evidence="4">Thiamine phosphate pyrophosphorylase</fullName>
    </submittedName>
</protein>
<dbReference type="GO" id="GO:0004789">
    <property type="term" value="F:thiamine-phosphate diphosphorylase activity"/>
    <property type="evidence" value="ECO:0007669"/>
    <property type="project" value="TreeGrafter"/>
</dbReference>
<dbReference type="InterPro" id="IPR022998">
    <property type="entry name" value="ThiamineP_synth_TenI"/>
</dbReference>